<keyword evidence="1" id="KW-1133">Transmembrane helix</keyword>
<organism evidence="2 3">
    <name type="scientific">Halopiger aswanensis</name>
    <dbReference type="NCBI Taxonomy" id="148449"/>
    <lineage>
        <taxon>Archaea</taxon>
        <taxon>Methanobacteriati</taxon>
        <taxon>Methanobacteriota</taxon>
        <taxon>Stenosarchaea group</taxon>
        <taxon>Halobacteria</taxon>
        <taxon>Halobacteriales</taxon>
        <taxon>Natrialbaceae</taxon>
        <taxon>Halopiger</taxon>
    </lineage>
</organism>
<evidence type="ECO:0000256" key="1">
    <source>
        <dbReference type="SAM" id="Phobius"/>
    </source>
</evidence>
<keyword evidence="1" id="KW-0812">Transmembrane</keyword>
<dbReference type="AlphaFoldDB" id="A0A3R7EH31"/>
<evidence type="ECO:0000313" key="3">
    <source>
        <dbReference type="Proteomes" id="UP000283805"/>
    </source>
</evidence>
<keyword evidence="3" id="KW-1185">Reference proteome</keyword>
<accession>A0A3R7EH31</accession>
<feature type="transmembrane region" description="Helical" evidence="1">
    <location>
        <begin position="20"/>
        <end position="42"/>
    </location>
</feature>
<sequence>MALTRIDLEHPSWLTAASTIAGYLVILAILTVALFVVPWLVFATL</sequence>
<comment type="caution">
    <text evidence="2">The sequence shown here is derived from an EMBL/GenBank/DDBJ whole genome shotgun (WGS) entry which is preliminary data.</text>
</comment>
<dbReference type="RefSeq" id="WP_170155501.1">
    <property type="nucleotide sequence ID" value="NZ_RAPO01000001.1"/>
</dbReference>
<name>A0A3R7EH31_9EURY</name>
<reference evidence="2 3" key="1">
    <citation type="submission" date="2018-09" db="EMBL/GenBank/DDBJ databases">
        <title>Genomic Encyclopedia of Archaeal and Bacterial Type Strains, Phase II (KMG-II): from individual species to whole genera.</title>
        <authorList>
            <person name="Goeker M."/>
        </authorList>
    </citation>
    <scope>NUCLEOTIDE SEQUENCE [LARGE SCALE GENOMIC DNA]</scope>
    <source>
        <strain evidence="2 3">DSM 13151</strain>
    </source>
</reference>
<gene>
    <name evidence="2" type="ORF">ATJ93_0493</name>
</gene>
<proteinExistence type="predicted"/>
<dbReference type="Proteomes" id="UP000283805">
    <property type="component" value="Unassembled WGS sequence"/>
</dbReference>
<protein>
    <submittedName>
        <fullName evidence="2">Uncharacterized protein</fullName>
    </submittedName>
</protein>
<dbReference type="EMBL" id="RAPO01000001">
    <property type="protein sequence ID" value="RKD97505.1"/>
    <property type="molecule type" value="Genomic_DNA"/>
</dbReference>
<dbReference type="OrthoDB" id="228047at2157"/>
<keyword evidence="1" id="KW-0472">Membrane</keyword>
<evidence type="ECO:0000313" key="2">
    <source>
        <dbReference type="EMBL" id="RKD97505.1"/>
    </source>
</evidence>